<proteinExistence type="predicted"/>
<protein>
    <submittedName>
        <fullName evidence="1">Uncharacterized protein</fullName>
    </submittedName>
</protein>
<dbReference type="Proteomes" id="UP000011723">
    <property type="component" value="Chromosome"/>
</dbReference>
<evidence type="ECO:0000313" key="2">
    <source>
        <dbReference type="Proteomes" id="UP000011723"/>
    </source>
</evidence>
<dbReference type="OrthoDB" id="4395024at2"/>
<name>M1NUI3_9CORY</name>
<dbReference type="PATRIC" id="fig|1121362.3.peg.2181"/>
<sequence length="340" mass="38037">MTFTEIHRRLREEEDPARRRRLEQFVVEVVRNLPTYPVDQAALVALQVSDVVDIHRCEDLTQVIQRAWRLPVYPESEWRMLGHRPMTTATPIRFETPRETPAAGEPTTEAHYIDRDMLRTPAAGDTTGSSPRSLRSATGDAVHGWSRRVVHDAGAAGVYVDLHAELPAHSVAMLGNLWKIGAVAEWAEGLGSATSRQRVNPAAVSRMPAGPALPHRDAWYHLELNPQLGPEVFAEICLCVASILSGYSPQVWENPYVIRRRGPMRIIECEAAGYLAGGRLGAPRRRTCTEWFRLHSGNDEPLPEEFRWDLVLHTAARVEDLLRGDTEPVWMEAEAALGGD</sequence>
<keyword evidence="2" id="KW-1185">Reference proteome</keyword>
<reference evidence="1 2" key="1">
    <citation type="journal article" date="2012" name="Stand. Genomic Sci.">
        <title>Genome sequence of the halotolerant bacterium Corynebacterium halotolerans type strain YIM 70093(T) (= DSM 44683(T)).</title>
        <authorList>
            <person name="Ruckert C."/>
            <person name="Albersmeier A."/>
            <person name="Al-Dilaimi A."/>
            <person name="Niehaus K."/>
            <person name="Szczepanowski R."/>
            <person name="Kalinowski J."/>
        </authorList>
    </citation>
    <scope>NUCLEOTIDE SEQUENCE [LARGE SCALE GENOMIC DNA]</scope>
    <source>
        <strain evidence="1">YIM 70093</strain>
    </source>
</reference>
<dbReference type="EMBL" id="CP003697">
    <property type="protein sequence ID" value="AGF73152.1"/>
    <property type="molecule type" value="Genomic_DNA"/>
</dbReference>
<accession>M1NUI3</accession>
<evidence type="ECO:0000313" key="1">
    <source>
        <dbReference type="EMBL" id="AGF73152.1"/>
    </source>
</evidence>
<dbReference type="HOGENOM" id="CLU_893456_0_0_11"/>
<dbReference type="RefSeq" id="WP_015401568.1">
    <property type="nucleotide sequence ID" value="NC_020302.1"/>
</dbReference>
<gene>
    <name evidence="1" type="ORF">A605_10760</name>
</gene>
<dbReference type="KEGG" id="chn:A605_10760"/>
<organism evidence="1 2">
    <name type="scientific">Corynebacterium halotolerans YIM 70093 = DSM 44683</name>
    <dbReference type="NCBI Taxonomy" id="1121362"/>
    <lineage>
        <taxon>Bacteria</taxon>
        <taxon>Bacillati</taxon>
        <taxon>Actinomycetota</taxon>
        <taxon>Actinomycetes</taxon>
        <taxon>Mycobacteriales</taxon>
        <taxon>Corynebacteriaceae</taxon>
        <taxon>Corynebacterium</taxon>
    </lineage>
</organism>
<dbReference type="AlphaFoldDB" id="M1NUI3"/>
<dbReference type="STRING" id="1121362.A605_10760"/>